<keyword evidence="2" id="KW-0645">Protease</keyword>
<accession>A0A8K0UPP7</accession>
<keyword evidence="3 6" id="KW-0732">Signal</keyword>
<dbReference type="OrthoDB" id="2130629at2759"/>
<proteinExistence type="inferred from homology"/>
<dbReference type="InterPro" id="IPR029058">
    <property type="entry name" value="AB_hydrolase_fold"/>
</dbReference>
<comment type="caution">
    <text evidence="7">The sequence shown here is derived from an EMBL/GenBank/DDBJ whole genome shotgun (WGS) entry which is preliminary data.</text>
</comment>
<dbReference type="GO" id="GO:0004180">
    <property type="term" value="F:carboxypeptidase activity"/>
    <property type="evidence" value="ECO:0007669"/>
    <property type="project" value="UniProtKB-KW"/>
</dbReference>
<feature type="signal peptide" evidence="6">
    <location>
        <begin position="1"/>
        <end position="23"/>
    </location>
</feature>
<dbReference type="PANTHER" id="PTHR11010">
    <property type="entry name" value="PROTEASE S28 PRO-X CARBOXYPEPTIDASE-RELATED"/>
    <property type="match status" value="1"/>
</dbReference>
<keyword evidence="5" id="KW-0325">Glycoprotein</keyword>
<keyword evidence="4" id="KW-0378">Hydrolase</keyword>
<name>A0A8K0UPP7_9AGAR</name>
<dbReference type="GO" id="GO:0008239">
    <property type="term" value="F:dipeptidyl-peptidase activity"/>
    <property type="evidence" value="ECO:0007669"/>
    <property type="project" value="TreeGrafter"/>
</dbReference>
<organism evidence="7 8">
    <name type="scientific">Cristinia sonorae</name>
    <dbReference type="NCBI Taxonomy" id="1940300"/>
    <lineage>
        <taxon>Eukaryota</taxon>
        <taxon>Fungi</taxon>
        <taxon>Dikarya</taxon>
        <taxon>Basidiomycota</taxon>
        <taxon>Agaricomycotina</taxon>
        <taxon>Agaricomycetes</taxon>
        <taxon>Agaricomycetidae</taxon>
        <taxon>Agaricales</taxon>
        <taxon>Pleurotineae</taxon>
        <taxon>Stephanosporaceae</taxon>
        <taxon>Cristinia</taxon>
    </lineage>
</organism>
<evidence type="ECO:0000313" key="8">
    <source>
        <dbReference type="Proteomes" id="UP000813824"/>
    </source>
</evidence>
<evidence type="ECO:0000256" key="3">
    <source>
        <dbReference type="ARBA" id="ARBA00022729"/>
    </source>
</evidence>
<sequence length="525" mass="58511">MKLLTATIVASVALASHWQFAAATQPFRAQSANIERLLANSLNARADDGVKAEATFPVYTFTQPLDHFKDTGHTFEQRYWVSARNYNPNATTPVPVIVLDGGEGAGDRRFPFLDTGIVDILTKATGGLGVVLEHRYYGESIPVQNFTTDSLRWLNNEQALADSANFIANVKFPGIDADLTAPNTPWIYYGGSYAGARAAHMRTLYPDLVYGAIASSAVTVATIDNWRYTDIVRRFAPQECIKQILTTMSTVDGLLLKGGRHRAAIKQLFGMPNVTHDVDFASMLDSSIWYWQNTNWDPGYGDPRFFAFCDDIGKPDNKQVEIAPGIKVNSAVPKYANHMIKNYVSQCTPPSTQDECFGTFDPEGYSADDISQSWRLWGFQVCTQWGYFLPPPPEGIPSLRSRLITLDYDSKSCRLAYPPGEHFKVPAWPDVNSVNKLGGFNIAADRLAFIDGEADPWRSNTPHADQAKPRKDTIQRPFKYLPGAVHHWDENGLSDPSAEPPLIQKIHQQQIAFVKAWLKDFKRPA</sequence>
<evidence type="ECO:0000256" key="1">
    <source>
        <dbReference type="ARBA" id="ARBA00011079"/>
    </source>
</evidence>
<dbReference type="EMBL" id="JAEVFJ010000017">
    <property type="protein sequence ID" value="KAH8100011.1"/>
    <property type="molecule type" value="Genomic_DNA"/>
</dbReference>
<protein>
    <submittedName>
        <fullName evidence="7">Serine carboxypeptidase S28-domain-containing protein</fullName>
    </submittedName>
</protein>
<keyword evidence="8" id="KW-1185">Reference proteome</keyword>
<keyword evidence="7" id="KW-0121">Carboxypeptidase</keyword>
<evidence type="ECO:0000256" key="2">
    <source>
        <dbReference type="ARBA" id="ARBA00022670"/>
    </source>
</evidence>
<dbReference type="Pfam" id="PF05577">
    <property type="entry name" value="Peptidase_S28"/>
    <property type="match status" value="1"/>
</dbReference>
<dbReference type="Proteomes" id="UP000813824">
    <property type="component" value="Unassembled WGS sequence"/>
</dbReference>
<dbReference type="GO" id="GO:0070008">
    <property type="term" value="F:serine-type exopeptidase activity"/>
    <property type="evidence" value="ECO:0007669"/>
    <property type="project" value="InterPro"/>
</dbReference>
<evidence type="ECO:0000313" key="7">
    <source>
        <dbReference type="EMBL" id="KAH8100011.1"/>
    </source>
</evidence>
<evidence type="ECO:0000256" key="6">
    <source>
        <dbReference type="SAM" id="SignalP"/>
    </source>
</evidence>
<evidence type="ECO:0000256" key="4">
    <source>
        <dbReference type="ARBA" id="ARBA00022801"/>
    </source>
</evidence>
<dbReference type="PANTHER" id="PTHR11010:SF117">
    <property type="entry name" value="SERINE PROTEASE 16"/>
    <property type="match status" value="1"/>
</dbReference>
<gene>
    <name evidence="7" type="ORF">BXZ70DRAFT_907605</name>
</gene>
<dbReference type="GO" id="GO:0006508">
    <property type="term" value="P:proteolysis"/>
    <property type="evidence" value="ECO:0007669"/>
    <property type="project" value="UniProtKB-KW"/>
</dbReference>
<evidence type="ECO:0000256" key="5">
    <source>
        <dbReference type="ARBA" id="ARBA00023180"/>
    </source>
</evidence>
<feature type="chain" id="PRO_5035455609" evidence="6">
    <location>
        <begin position="24"/>
        <end position="525"/>
    </location>
</feature>
<dbReference type="SUPFAM" id="SSF53474">
    <property type="entry name" value="alpha/beta-Hydrolases"/>
    <property type="match status" value="1"/>
</dbReference>
<dbReference type="InterPro" id="IPR008758">
    <property type="entry name" value="Peptidase_S28"/>
</dbReference>
<dbReference type="Gene3D" id="3.40.50.1820">
    <property type="entry name" value="alpha/beta hydrolase"/>
    <property type="match status" value="2"/>
</dbReference>
<dbReference type="AlphaFoldDB" id="A0A8K0UPP7"/>
<reference evidence="7" key="1">
    <citation type="journal article" date="2021" name="New Phytol.">
        <title>Evolutionary innovations through gain and loss of genes in the ectomycorrhizal Boletales.</title>
        <authorList>
            <person name="Wu G."/>
            <person name="Miyauchi S."/>
            <person name="Morin E."/>
            <person name="Kuo A."/>
            <person name="Drula E."/>
            <person name="Varga T."/>
            <person name="Kohler A."/>
            <person name="Feng B."/>
            <person name="Cao Y."/>
            <person name="Lipzen A."/>
            <person name="Daum C."/>
            <person name="Hundley H."/>
            <person name="Pangilinan J."/>
            <person name="Johnson J."/>
            <person name="Barry K."/>
            <person name="LaButti K."/>
            <person name="Ng V."/>
            <person name="Ahrendt S."/>
            <person name="Min B."/>
            <person name="Choi I.G."/>
            <person name="Park H."/>
            <person name="Plett J.M."/>
            <person name="Magnuson J."/>
            <person name="Spatafora J.W."/>
            <person name="Nagy L.G."/>
            <person name="Henrissat B."/>
            <person name="Grigoriev I.V."/>
            <person name="Yang Z.L."/>
            <person name="Xu J."/>
            <person name="Martin F.M."/>
        </authorList>
    </citation>
    <scope>NUCLEOTIDE SEQUENCE</scope>
    <source>
        <strain evidence="7">KKN 215</strain>
    </source>
</reference>
<comment type="similarity">
    <text evidence="1">Belongs to the peptidase S28 family.</text>
</comment>